<dbReference type="Proteomes" id="UP000075840">
    <property type="component" value="Unassembled WGS sequence"/>
</dbReference>
<dbReference type="FunFam" id="1.10.418.10:FF:000020">
    <property type="entry name" value="Cytospin-A isoform 1"/>
    <property type="match status" value="1"/>
</dbReference>
<feature type="region of interest" description="Disordered" evidence="4">
    <location>
        <begin position="22"/>
        <end position="68"/>
    </location>
</feature>
<dbReference type="Gene3D" id="1.10.418.10">
    <property type="entry name" value="Calponin-like domain"/>
    <property type="match status" value="1"/>
</dbReference>
<accession>A0A2C9GQ62</accession>
<feature type="coiled-coil region" evidence="3">
    <location>
        <begin position="617"/>
        <end position="644"/>
    </location>
</feature>
<dbReference type="KEGG" id="aara:120898857"/>
<dbReference type="VEuPathDB" id="VectorBase:AARA21_005692"/>
<evidence type="ECO:0000313" key="5">
    <source>
        <dbReference type="EnsemblMetazoa" id="AARA016821-PA"/>
    </source>
</evidence>
<feature type="region of interest" description="Disordered" evidence="4">
    <location>
        <begin position="134"/>
        <end position="180"/>
    </location>
</feature>
<feature type="compositionally biased region" description="Low complexity" evidence="4">
    <location>
        <begin position="1614"/>
        <end position="1623"/>
    </location>
</feature>
<dbReference type="GeneID" id="120898857"/>
<dbReference type="Pfam" id="PF00307">
    <property type="entry name" value="CH"/>
    <property type="match status" value="1"/>
</dbReference>
<dbReference type="SMART" id="SM00033">
    <property type="entry name" value="CH"/>
    <property type="match status" value="1"/>
</dbReference>
<feature type="compositionally biased region" description="Polar residues" evidence="4">
    <location>
        <begin position="377"/>
        <end position="386"/>
    </location>
</feature>
<feature type="compositionally biased region" description="Basic residues" evidence="4">
    <location>
        <begin position="333"/>
        <end position="348"/>
    </location>
</feature>
<dbReference type="PANTHER" id="PTHR23167">
    <property type="entry name" value="CALPONIN HOMOLOGY DOMAIN-CONTAINING PROTEIN DDB_G0272472-RELATED"/>
    <property type="match status" value="1"/>
</dbReference>
<dbReference type="InterPro" id="IPR036872">
    <property type="entry name" value="CH_dom_sf"/>
</dbReference>
<feature type="compositionally biased region" description="Low complexity" evidence="4">
    <location>
        <begin position="349"/>
        <end position="369"/>
    </location>
</feature>
<dbReference type="EMBL" id="APCN01000256">
    <property type="status" value="NOT_ANNOTATED_CDS"/>
    <property type="molecule type" value="Genomic_DNA"/>
</dbReference>
<dbReference type="EnsemblMetazoa" id="AARA016821-RA">
    <property type="protein sequence ID" value="AARA016821-PA"/>
    <property type="gene ID" value="AARA016821"/>
</dbReference>
<feature type="compositionally biased region" description="Low complexity" evidence="4">
    <location>
        <begin position="1165"/>
        <end position="1179"/>
    </location>
</feature>
<evidence type="ECO:0000313" key="6">
    <source>
        <dbReference type="Proteomes" id="UP000075840"/>
    </source>
</evidence>
<dbReference type="CDD" id="cd21199">
    <property type="entry name" value="CH_CYTS"/>
    <property type="match status" value="1"/>
</dbReference>
<feature type="compositionally biased region" description="Low complexity" evidence="4">
    <location>
        <begin position="152"/>
        <end position="180"/>
    </location>
</feature>
<dbReference type="InterPro" id="IPR050540">
    <property type="entry name" value="F-actin_Monoox_Mical"/>
</dbReference>
<reference evidence="5" key="1">
    <citation type="submission" date="2022-08" db="UniProtKB">
        <authorList>
            <consortium name="EnsemblMetazoa"/>
        </authorList>
    </citation>
    <scope>IDENTIFICATION</scope>
    <source>
        <strain evidence="5">Dongola</strain>
    </source>
</reference>
<feature type="region of interest" description="Disordered" evidence="4">
    <location>
        <begin position="1313"/>
        <end position="1334"/>
    </location>
</feature>
<feature type="compositionally biased region" description="Polar residues" evidence="4">
    <location>
        <begin position="1650"/>
        <end position="1668"/>
    </location>
</feature>
<feature type="coiled-coil region" evidence="3">
    <location>
        <begin position="470"/>
        <end position="542"/>
    </location>
</feature>
<dbReference type="PANTHER" id="PTHR23167:SF69">
    <property type="entry name" value="FI18193P1"/>
    <property type="match status" value="1"/>
</dbReference>
<name>A0A2C9GQ62_ANOAR</name>
<feature type="region of interest" description="Disordered" evidence="4">
    <location>
        <begin position="1061"/>
        <end position="1114"/>
    </location>
</feature>
<feature type="region of interest" description="Disordered" evidence="4">
    <location>
        <begin position="305"/>
        <end position="386"/>
    </location>
</feature>
<feature type="compositionally biased region" description="Basic and acidic residues" evidence="4">
    <location>
        <begin position="1428"/>
        <end position="1437"/>
    </location>
</feature>
<feature type="region of interest" description="Disordered" evidence="4">
    <location>
        <begin position="1128"/>
        <end position="1196"/>
    </location>
</feature>
<keyword evidence="6" id="KW-1185">Reference proteome</keyword>
<feature type="region of interest" description="Disordered" evidence="4">
    <location>
        <begin position="1428"/>
        <end position="1450"/>
    </location>
</feature>
<feature type="region of interest" description="Disordered" evidence="4">
    <location>
        <begin position="207"/>
        <end position="272"/>
    </location>
</feature>
<comment type="similarity">
    <text evidence="1">Belongs to the cytospin-A family.</text>
</comment>
<dbReference type="InterPro" id="IPR001715">
    <property type="entry name" value="CH_dom"/>
</dbReference>
<feature type="coiled-coil region" evidence="3">
    <location>
        <begin position="695"/>
        <end position="934"/>
    </location>
</feature>
<evidence type="ECO:0000256" key="1">
    <source>
        <dbReference type="ARBA" id="ARBA00009452"/>
    </source>
</evidence>
<organism evidence="5 6">
    <name type="scientific">Anopheles arabiensis</name>
    <name type="common">Mosquito</name>
    <dbReference type="NCBI Taxonomy" id="7173"/>
    <lineage>
        <taxon>Eukaryota</taxon>
        <taxon>Metazoa</taxon>
        <taxon>Ecdysozoa</taxon>
        <taxon>Arthropoda</taxon>
        <taxon>Hexapoda</taxon>
        <taxon>Insecta</taxon>
        <taxon>Pterygota</taxon>
        <taxon>Neoptera</taxon>
        <taxon>Endopterygota</taxon>
        <taxon>Diptera</taxon>
        <taxon>Nematocera</taxon>
        <taxon>Culicoidea</taxon>
        <taxon>Culicidae</taxon>
        <taxon>Anophelinae</taxon>
        <taxon>Anopheles</taxon>
    </lineage>
</organism>
<feature type="compositionally biased region" description="Gly residues" evidence="4">
    <location>
        <begin position="140"/>
        <end position="150"/>
    </location>
</feature>
<sequence length="1835" mass="202873">MSKLRQKIRNVFSWQHDDYTFEPVPESAQSSGPPLPLPPPKESKSNRFLKAGSSPSKAVATSSKGVGNRTAKINKKRLNQINIARNSSITSAQLNAAVPLVNIRRAPSDRSVLSEIDRQIVTGRPATVSRPLLSRPITVTGGGGGVGGGAPSSVSGRSLASKASSSRASSSVPSTVTSASQKDIVVVRRAPPAPVVVQNDRSLLRTIKKQQQEPSSERAVSADRSSIKRKPLLSGFGRQRGQGPSGSKHQSQPSVSSVSATGSGHADGGSVVPGAGLTGSLSVNGGGGGLLKSAASASSLEFPVVSKPAHSSRGTGQQQRFNGSKEKLDHSSSHHQHHHHHQHLHHHQQQQQQQQQLHTQHQHPLGSHQQQHHQHSRTASAQMAQMATGATVSTNHLNKFPPGSGSSLVVSDDGGGLLLNERGVDVGSGLSASMEQLTTISFVGPEKASSGGAGRKEQQQQTSPSKSRSAELLQVHLEKLQSENRLLERKVHEMTSCQEELLLLRDEIVKLKASHEQSNSELHRLVNENESLRDRLKTVVQSPLSDSEKQQLIRNTQRLHSSAPASIALPNNMDAEGTPCVTPDWDKQSSSSEVAVACLQDKIIQMEETHYSTNEELQATLQELADLQSQIMELQSDNERLVEEKDVIFQSLCRQTEKLEDTRTQIGTLQKLLLREPNQQDVTPTDREQKLVDLLKSAQDERESFMLKQEELNAELNELKAIIDERSGEVARARGRISMLESSLDAANAEKKDANAQLMESKEDASVKLIEISRLTTLLENARAKIDELEQDRAKGDKTDLEELLDVARKEKDQLETQVASLQEQVSISQCEIQKLKDQLARLNEECKVVRNNAKCVISDLEYKNETVTQEKQKMATDFQQLQESINELQVQNKCLLEDKSQLETLLSETQKHLGETERQLMEKTDELNQETRLRKQEADEWEHFQSDLLMTVRVANDFKTEAQNAREKLALDNKALREKVRVLEQQIEQLNKQSLRGIGNADDVQLSYERLNVLKQDLYASAENLNTFDRNVDEFSQRVQLLRKQMHNFSLDRKSSPITAAFPATANPPKKSVTMQSLSPPPPVRSVQDSDSDVPPPLPKTKPPKMVVRFADDRSSVDTLDSIEYEFSESDSDEWDPIRGGGGGTSKRKSTPFGDKTMHQQRKTTPSSESVSEASTTASDEEELSQEVGEYQPNRPAFRPIAASQSTENLFHRSTALFKPIPRFASTSTQDLSSIMRAEGLYHRQHKNPRHRALDSVDFGSGLFYSKSTNDLILPDIDGLAHKPATNLSKFRKFRYERSISGSSLNSLVKLEEHKQQQQQQQHRQQQPANKAAISNAMSSAVILEQHRNETVHRIAAPKTTSERPEQSANAKANALEQQNKLEARKPLPLPRADSDQNLATQKTVVYVIDKQTNQFVLEEELLGKRKQEQKKRESGHSNAAVAADPPPLPIKSSTKFVATRKAAPAAVRVDARTPESLYENIPYRRSIVGQSFSFDHDRIITTKETQSQSLITTVQQEMAVRRQQKSAIQRQDSRLSVKSLIESIENSAKQTKLNSDSRCSSSSSINSIPADANPATLSAKHSSISSTNNNNNTINNNEHDSIGNNISKGHVNGSNNNDENNVIQIPVQPSAAMVQSGGGALPAKSPLREQQQPTVGSNVNSNSKPNASADTVMLMKKSSLITSNNGCNTTLNSAIISHKTMDYVRRNSYNDISERKDPLNALVKNGGSKRNALLKWCQNKTVGYRNIDITNFSSSWNDGLALCAIMHSYLPDRIPYDKLNQNDKRRNFSLAFAAAESVGIQTSLSIDEMCLQERPDWQQVMGYVTAIYKHFET</sequence>
<dbReference type="SUPFAM" id="SSF47576">
    <property type="entry name" value="Calponin-homology domain, CH-domain"/>
    <property type="match status" value="1"/>
</dbReference>
<feature type="region of interest" description="Disordered" evidence="4">
    <location>
        <begin position="1549"/>
        <end position="1623"/>
    </location>
</feature>
<feature type="compositionally biased region" description="Low complexity" evidence="4">
    <location>
        <begin position="1584"/>
        <end position="1598"/>
    </location>
</feature>
<feature type="compositionally biased region" description="Polar residues" evidence="4">
    <location>
        <begin position="245"/>
        <end position="262"/>
    </location>
</feature>
<evidence type="ECO:0000256" key="2">
    <source>
        <dbReference type="ARBA" id="ARBA00023054"/>
    </source>
</evidence>
<feature type="region of interest" description="Disordered" evidence="4">
    <location>
        <begin position="1356"/>
        <end position="1376"/>
    </location>
</feature>
<dbReference type="PROSITE" id="PS50021">
    <property type="entry name" value="CH"/>
    <property type="match status" value="1"/>
</dbReference>
<evidence type="ECO:0000256" key="3">
    <source>
        <dbReference type="SAM" id="Coils"/>
    </source>
</evidence>
<feature type="compositionally biased region" description="Low complexity" evidence="4">
    <location>
        <begin position="1558"/>
        <end position="1569"/>
    </location>
</feature>
<feature type="region of interest" description="Disordered" evidence="4">
    <location>
        <begin position="444"/>
        <end position="469"/>
    </location>
</feature>
<evidence type="ECO:0000256" key="4">
    <source>
        <dbReference type="SAM" id="MobiDB-lite"/>
    </source>
</evidence>
<feature type="compositionally biased region" description="Polar residues" evidence="4">
    <location>
        <begin position="312"/>
        <end position="322"/>
    </location>
</feature>
<protein>
    <submittedName>
        <fullName evidence="5">Uncharacterized protein</fullName>
    </submittedName>
</protein>
<keyword evidence="2 3" id="KW-0175">Coiled coil</keyword>
<feature type="coiled-coil region" evidence="3">
    <location>
        <begin position="960"/>
        <end position="994"/>
    </location>
</feature>
<proteinExistence type="inferred from homology"/>
<dbReference type="VEuPathDB" id="VectorBase:AARA016821"/>
<dbReference type="RefSeq" id="XP_040161202.1">
    <property type="nucleotide sequence ID" value="XM_040305268.1"/>
</dbReference>
<feature type="compositionally biased region" description="Polar residues" evidence="4">
    <location>
        <begin position="53"/>
        <end position="65"/>
    </location>
</feature>
<feature type="region of interest" description="Disordered" evidence="4">
    <location>
        <begin position="1635"/>
        <end position="1668"/>
    </location>
</feature>
<feature type="compositionally biased region" description="Basic and acidic residues" evidence="4">
    <location>
        <begin position="323"/>
        <end position="332"/>
    </location>
</feature>
<feature type="compositionally biased region" description="Low complexity" evidence="4">
    <location>
        <begin position="1318"/>
        <end position="1328"/>
    </location>
</feature>